<sequence>MHVRKEANGEEREGVVWAENGGCERRPGGNEWDLGRLRSENSNAKLKSAAALPVSVPCPVFGFPWLMGATPLKYVGQLSSLEMLNISSNYFSGAIPAQLSYLKNLQTLILDHNNFTGEVRGWLSSLHVLAVLLW</sequence>
<dbReference type="SUPFAM" id="SSF52058">
    <property type="entry name" value="L domain-like"/>
    <property type="match status" value="1"/>
</dbReference>
<dbReference type="OrthoDB" id="1937783at2759"/>
<dbReference type="InterPro" id="IPR032675">
    <property type="entry name" value="LRR_dom_sf"/>
</dbReference>
<keyword evidence="2" id="KW-1185">Reference proteome</keyword>
<proteinExistence type="predicted"/>
<evidence type="ECO:0000313" key="1">
    <source>
        <dbReference type="EMBL" id="KAJ4823551.1"/>
    </source>
</evidence>
<reference evidence="1" key="2">
    <citation type="journal article" date="2023" name="Plants (Basel)">
        <title>Annotation of the Turnera subulata (Passifloraceae) Draft Genome Reveals the S-Locus Evolved after the Divergence of Turneroideae from Passifloroideae in a Stepwise Manner.</title>
        <authorList>
            <person name="Henning P.M."/>
            <person name="Roalson E.H."/>
            <person name="Mir W."/>
            <person name="McCubbin A.G."/>
            <person name="Shore J.S."/>
        </authorList>
    </citation>
    <scope>NUCLEOTIDE SEQUENCE</scope>
    <source>
        <strain evidence="1">F60SS</strain>
    </source>
</reference>
<dbReference type="InterPro" id="IPR053213">
    <property type="entry name" value="RLP29"/>
</dbReference>
<dbReference type="InterPro" id="IPR001611">
    <property type="entry name" value="Leu-rich_rpt"/>
</dbReference>
<dbReference type="Gene3D" id="3.80.10.10">
    <property type="entry name" value="Ribonuclease Inhibitor"/>
    <property type="match status" value="1"/>
</dbReference>
<dbReference type="PANTHER" id="PTHR48009">
    <property type="entry name" value="LEUCINE-RICH REPEAT (LRR) FAMILY PROTEIN"/>
    <property type="match status" value="1"/>
</dbReference>
<dbReference type="PANTHER" id="PTHR48009:SF4">
    <property type="entry name" value="LEUCINE-RICH REPEAT (LRR) FAMILY PROTEIN"/>
    <property type="match status" value="1"/>
</dbReference>
<dbReference type="EMBL" id="JAKUCV010007420">
    <property type="protein sequence ID" value="KAJ4823551.1"/>
    <property type="molecule type" value="Genomic_DNA"/>
</dbReference>
<comment type="caution">
    <text evidence="1">The sequence shown here is derived from an EMBL/GenBank/DDBJ whole genome shotgun (WGS) entry which is preliminary data.</text>
</comment>
<dbReference type="Proteomes" id="UP001141552">
    <property type="component" value="Unassembled WGS sequence"/>
</dbReference>
<reference evidence="1" key="1">
    <citation type="submission" date="2022-02" db="EMBL/GenBank/DDBJ databases">
        <authorList>
            <person name="Henning P.M."/>
            <person name="McCubbin A.G."/>
            <person name="Shore J.S."/>
        </authorList>
    </citation>
    <scope>NUCLEOTIDE SEQUENCE</scope>
    <source>
        <strain evidence="1">F60SS</strain>
        <tissue evidence="1">Leaves</tissue>
    </source>
</reference>
<gene>
    <name evidence="1" type="ORF">Tsubulata_044758</name>
</gene>
<accession>A0A9Q0F4L9</accession>
<protein>
    <recommendedName>
        <fullName evidence="3">Leucine-rich repeat-containing N-terminal plant-type domain-containing protein</fullName>
    </recommendedName>
</protein>
<evidence type="ECO:0000313" key="2">
    <source>
        <dbReference type="Proteomes" id="UP001141552"/>
    </source>
</evidence>
<evidence type="ECO:0008006" key="3">
    <source>
        <dbReference type="Google" id="ProtNLM"/>
    </source>
</evidence>
<name>A0A9Q0F4L9_9ROSI</name>
<organism evidence="1 2">
    <name type="scientific">Turnera subulata</name>
    <dbReference type="NCBI Taxonomy" id="218843"/>
    <lineage>
        <taxon>Eukaryota</taxon>
        <taxon>Viridiplantae</taxon>
        <taxon>Streptophyta</taxon>
        <taxon>Embryophyta</taxon>
        <taxon>Tracheophyta</taxon>
        <taxon>Spermatophyta</taxon>
        <taxon>Magnoliopsida</taxon>
        <taxon>eudicotyledons</taxon>
        <taxon>Gunneridae</taxon>
        <taxon>Pentapetalae</taxon>
        <taxon>rosids</taxon>
        <taxon>fabids</taxon>
        <taxon>Malpighiales</taxon>
        <taxon>Passifloraceae</taxon>
        <taxon>Turnera</taxon>
    </lineage>
</organism>
<dbReference type="Pfam" id="PF13855">
    <property type="entry name" value="LRR_8"/>
    <property type="match status" value="1"/>
</dbReference>
<dbReference type="AlphaFoldDB" id="A0A9Q0F4L9"/>